<dbReference type="Pfam" id="PF14903">
    <property type="entry name" value="WG_beta_rep"/>
    <property type="match status" value="1"/>
</dbReference>
<dbReference type="AlphaFoldDB" id="A0A085BH45"/>
<accession>A0A085BH45</accession>
<evidence type="ECO:0008006" key="3">
    <source>
        <dbReference type="Google" id="ProtNLM"/>
    </source>
</evidence>
<protein>
    <recommendedName>
        <fullName evidence="3">WG containing repeat-containing protein</fullName>
    </recommendedName>
</protein>
<organism evidence="1 2">
    <name type="scientific">Epilithonimonas lactis</name>
    <dbReference type="NCBI Taxonomy" id="421072"/>
    <lineage>
        <taxon>Bacteria</taxon>
        <taxon>Pseudomonadati</taxon>
        <taxon>Bacteroidota</taxon>
        <taxon>Flavobacteriia</taxon>
        <taxon>Flavobacteriales</taxon>
        <taxon>Weeksellaceae</taxon>
        <taxon>Chryseobacterium group</taxon>
        <taxon>Epilithonimonas</taxon>
    </lineage>
</organism>
<evidence type="ECO:0000313" key="1">
    <source>
        <dbReference type="EMBL" id="KFC21790.1"/>
    </source>
</evidence>
<gene>
    <name evidence="1" type="ORF">IO89_07315</name>
</gene>
<dbReference type="Proteomes" id="UP000028623">
    <property type="component" value="Unassembled WGS sequence"/>
</dbReference>
<reference evidence="1 2" key="1">
    <citation type="submission" date="2014-07" db="EMBL/GenBank/DDBJ databases">
        <title>Epilithonimonas lactis LMG 22401 Genome.</title>
        <authorList>
            <person name="Pipes S.E."/>
            <person name="Stropko S.J."/>
        </authorList>
    </citation>
    <scope>NUCLEOTIDE SEQUENCE [LARGE SCALE GENOMIC DNA]</scope>
    <source>
        <strain evidence="1 2">LMG 24401</strain>
    </source>
</reference>
<keyword evidence="2" id="KW-1185">Reference proteome</keyword>
<name>A0A085BH45_9FLAO</name>
<dbReference type="InterPro" id="IPR032774">
    <property type="entry name" value="WG_beta_rep"/>
</dbReference>
<dbReference type="STRING" id="421072.SAMN04488097_2073"/>
<comment type="caution">
    <text evidence="1">The sequence shown here is derived from an EMBL/GenBank/DDBJ whole genome shotgun (WGS) entry which is preliminary data.</text>
</comment>
<sequence>MKIYSLLIIFFISLNLTAQNLIPFNNGGKYGLCDIEGKLLLEAKYDETRFFSTKTNGYAVQQNGKYGLMDKDLKLVIPFLSINPISESKDGYLVYISDKEVQYYSKNYQLTQKKTLENRTGTLGPLESVKDDDFSDSYSNEKVLALFNKKYPGKGKINVVSANNTYYELCSKTESDCKPLGVFLPRTSVFLMNNEKDEYKNVTWNSTISKYIILVKNGSEQYVIDQDKKVIFPSKEYDRLYIQKNYIGYKAKNSISKKSVTHYYIISSGTTIENKFSSFDPAKTLMIDGRKFEVFRATINDYKNHRSDHVYIGENGKSYFKVDYEFDN</sequence>
<proteinExistence type="predicted"/>
<dbReference type="RefSeq" id="WP_034974973.1">
    <property type="nucleotide sequence ID" value="NZ_FOFI01000003.1"/>
</dbReference>
<dbReference type="eggNOG" id="ENOG5033QN5">
    <property type="taxonomic scope" value="Bacteria"/>
</dbReference>
<dbReference type="OrthoDB" id="623514at2"/>
<dbReference type="EMBL" id="JPLY01000003">
    <property type="protein sequence ID" value="KFC21790.1"/>
    <property type="molecule type" value="Genomic_DNA"/>
</dbReference>
<evidence type="ECO:0000313" key="2">
    <source>
        <dbReference type="Proteomes" id="UP000028623"/>
    </source>
</evidence>